<proteinExistence type="predicted"/>
<dbReference type="SUPFAM" id="SSF51126">
    <property type="entry name" value="Pectin lyase-like"/>
    <property type="match status" value="1"/>
</dbReference>
<keyword evidence="2" id="KW-1185">Reference proteome</keyword>
<accession>A0AB34K1C4</accession>
<evidence type="ECO:0000313" key="1">
    <source>
        <dbReference type="EMBL" id="KAL1526907.1"/>
    </source>
</evidence>
<name>A0AB34K1C4_PRYPA</name>
<comment type="caution">
    <text evidence="1">The sequence shown here is derived from an EMBL/GenBank/DDBJ whole genome shotgun (WGS) entry which is preliminary data.</text>
</comment>
<dbReference type="InterPro" id="IPR011050">
    <property type="entry name" value="Pectin_lyase_fold/virulence"/>
</dbReference>
<sequence length="730" mass="77726">MSLGCRILHSKAANGGAIFVNAGTLRIADGCVIANSSATPDGGAMHITSGSVRISGGSMTLHSTAESFGGAFYITSSVVLLSDGVMVAHSKGTWVGGAMYALDSTVTIRNGCVISASDSSVGGALNLVNTIFVMTTGSTISNSTATTSGGAVALFGSSFVMTSGSTLSYSTSAIDGGAVSIGGTNAICNLTDAVLEGSTSFNKGRVFHIVDANYPLLILTFVEIKQFACQDSLLSVSESTLNDAIILRNVTLTQPGCTAAPVESDPTSSLGCGDKFISNEQERGVCASAKADACDEEALPVVGLKSVTCRCPWPEYPDPAFDERLAPYLESGCIRPMQLTGITVVSDKVSVDLHKPENVESRLNLTLQIEGTDNARPAVWRLLNTTNVLLRSPWLRFPALNGTVYPQSISSGVTFAQVPLTFTASGLLERAALYQERLTVEVRSEIASATRTHIVDVSLSVQARTSFVVWGWVPRESGVQPKCEVQQLLNQAFLVDTPQRQYFTACDVDSLPVDHLLPLQRDPRRFSAVMSTSVGSSNELLVSYVGAGVYDISFRYLLGVLPISAFFSMGHMWRALLAARNVLPTACRFPMVDVAALLAFFRRWMQQSALGANREGPVSLVPKAAPTALYVRMASTGHPLILLPRSVFLVLLAPTAPRMLHFIHFLSSMVSGGFPTLPLSCCLAPTGEMRFVSVEVTLGRARQLSQGRFAKCALVPINISWMESASIVQM</sequence>
<evidence type="ECO:0000313" key="2">
    <source>
        <dbReference type="Proteomes" id="UP001515480"/>
    </source>
</evidence>
<dbReference type="AlphaFoldDB" id="A0AB34K1C4"/>
<dbReference type="Proteomes" id="UP001515480">
    <property type="component" value="Unassembled WGS sequence"/>
</dbReference>
<gene>
    <name evidence="1" type="ORF">AB1Y20_015598</name>
</gene>
<reference evidence="1 2" key="1">
    <citation type="journal article" date="2024" name="Science">
        <title>Giant polyketide synthase enzymes in the biosynthesis of giant marine polyether toxins.</title>
        <authorList>
            <person name="Fallon T.R."/>
            <person name="Shende V.V."/>
            <person name="Wierzbicki I.H."/>
            <person name="Pendleton A.L."/>
            <person name="Watervoot N.F."/>
            <person name="Auber R.P."/>
            <person name="Gonzalez D.J."/>
            <person name="Wisecaver J.H."/>
            <person name="Moore B.S."/>
        </authorList>
    </citation>
    <scope>NUCLEOTIDE SEQUENCE [LARGE SCALE GENOMIC DNA]</scope>
    <source>
        <strain evidence="1 2">12B1</strain>
    </source>
</reference>
<protein>
    <submittedName>
        <fullName evidence="1">Uncharacterized protein</fullName>
    </submittedName>
</protein>
<organism evidence="1 2">
    <name type="scientific">Prymnesium parvum</name>
    <name type="common">Toxic golden alga</name>
    <dbReference type="NCBI Taxonomy" id="97485"/>
    <lineage>
        <taxon>Eukaryota</taxon>
        <taxon>Haptista</taxon>
        <taxon>Haptophyta</taxon>
        <taxon>Prymnesiophyceae</taxon>
        <taxon>Prymnesiales</taxon>
        <taxon>Prymnesiaceae</taxon>
        <taxon>Prymnesium</taxon>
    </lineage>
</organism>
<dbReference type="EMBL" id="JBGBPQ010000003">
    <property type="protein sequence ID" value="KAL1526907.1"/>
    <property type="molecule type" value="Genomic_DNA"/>
</dbReference>